<reference evidence="4" key="1">
    <citation type="submission" date="2025-08" db="UniProtKB">
        <authorList>
            <consortium name="Ensembl"/>
        </authorList>
    </citation>
    <scope>IDENTIFICATION</scope>
</reference>
<feature type="chain" id="PRO_5018233261" description="Ribonuclease A-domain domain-containing protein" evidence="2">
    <location>
        <begin position="18"/>
        <end position="151"/>
    </location>
</feature>
<evidence type="ECO:0000256" key="1">
    <source>
        <dbReference type="ARBA" id="ARBA00005600"/>
    </source>
</evidence>
<dbReference type="Proteomes" id="UP000265160">
    <property type="component" value="Unplaced"/>
</dbReference>
<keyword evidence="2" id="KW-0732">Signal</keyword>
<dbReference type="GO" id="GO:0050830">
    <property type="term" value="P:defense response to Gram-positive bacterium"/>
    <property type="evidence" value="ECO:0007669"/>
    <property type="project" value="TreeGrafter"/>
</dbReference>
<dbReference type="InterPro" id="IPR036816">
    <property type="entry name" value="RNaseA-like_dom_sf"/>
</dbReference>
<keyword evidence="5" id="KW-1185">Reference proteome</keyword>
<dbReference type="InterPro" id="IPR023412">
    <property type="entry name" value="RNaseA_domain"/>
</dbReference>
<proteinExistence type="inferred from homology"/>
<feature type="signal peptide" evidence="2">
    <location>
        <begin position="1"/>
        <end position="17"/>
    </location>
</feature>
<evidence type="ECO:0000256" key="2">
    <source>
        <dbReference type="SAM" id="SignalP"/>
    </source>
</evidence>
<protein>
    <recommendedName>
        <fullName evidence="3">Ribonuclease A-domain domain-containing protein</fullName>
    </recommendedName>
</protein>
<dbReference type="Gene3D" id="3.10.130.10">
    <property type="entry name" value="Ribonuclease A-like domain"/>
    <property type="match status" value="1"/>
</dbReference>
<name>A0A3P9DI08_9CICH</name>
<dbReference type="GO" id="GO:0003676">
    <property type="term" value="F:nucleic acid binding"/>
    <property type="evidence" value="ECO:0007669"/>
    <property type="project" value="InterPro"/>
</dbReference>
<organism evidence="4 5">
    <name type="scientific">Maylandia zebra</name>
    <name type="common">zebra mbuna</name>
    <dbReference type="NCBI Taxonomy" id="106582"/>
    <lineage>
        <taxon>Eukaryota</taxon>
        <taxon>Metazoa</taxon>
        <taxon>Chordata</taxon>
        <taxon>Craniata</taxon>
        <taxon>Vertebrata</taxon>
        <taxon>Euteleostomi</taxon>
        <taxon>Actinopterygii</taxon>
        <taxon>Neopterygii</taxon>
        <taxon>Teleostei</taxon>
        <taxon>Neoteleostei</taxon>
        <taxon>Acanthomorphata</taxon>
        <taxon>Ovalentaria</taxon>
        <taxon>Cichlomorphae</taxon>
        <taxon>Cichliformes</taxon>
        <taxon>Cichlidae</taxon>
        <taxon>African cichlids</taxon>
        <taxon>Pseudocrenilabrinae</taxon>
        <taxon>Haplochromini</taxon>
        <taxon>Maylandia</taxon>
        <taxon>Maylandia zebra complex</taxon>
    </lineage>
</organism>
<evidence type="ECO:0000313" key="5">
    <source>
        <dbReference type="Proteomes" id="UP000265160"/>
    </source>
</evidence>
<evidence type="ECO:0000313" key="4">
    <source>
        <dbReference type="Ensembl" id="ENSMZEP00005033817.1"/>
    </source>
</evidence>
<dbReference type="InterPro" id="IPR001427">
    <property type="entry name" value="RNaseA"/>
</dbReference>
<comment type="similarity">
    <text evidence="1">Belongs to the pancreatic ribonuclease family.</text>
</comment>
<dbReference type="PANTHER" id="PTHR11437">
    <property type="entry name" value="RIBONUCLEASE"/>
    <property type="match status" value="1"/>
</dbReference>
<dbReference type="GO" id="GO:0004540">
    <property type="term" value="F:RNA nuclease activity"/>
    <property type="evidence" value="ECO:0007669"/>
    <property type="project" value="TreeGrafter"/>
</dbReference>
<dbReference type="GeneTree" id="ENSGT00670000099338"/>
<dbReference type="Pfam" id="PF00074">
    <property type="entry name" value="RnaseA"/>
    <property type="match status" value="1"/>
</dbReference>
<dbReference type="AlphaFoldDB" id="A0A3P9DI08"/>
<dbReference type="Ensembl" id="ENSMZET00005035008.1">
    <property type="protein sequence ID" value="ENSMZEP00005033817.1"/>
    <property type="gene ID" value="ENSMZEG00005025289.1"/>
</dbReference>
<dbReference type="SUPFAM" id="SSF54076">
    <property type="entry name" value="RNase A-like"/>
    <property type="match status" value="1"/>
</dbReference>
<dbReference type="SMART" id="SM00092">
    <property type="entry name" value="RNAse_Pc"/>
    <property type="match status" value="1"/>
</dbReference>
<feature type="domain" description="Ribonuclease A-domain" evidence="3">
    <location>
        <begin position="18"/>
        <end position="135"/>
    </location>
</feature>
<evidence type="ECO:0000259" key="3">
    <source>
        <dbReference type="SMART" id="SM00092"/>
    </source>
</evidence>
<accession>A0A3P9DI08</accession>
<reference evidence="4" key="2">
    <citation type="submission" date="2025-09" db="UniProtKB">
        <authorList>
            <consortium name="Ensembl"/>
        </authorList>
    </citation>
    <scope>IDENTIFICATION</scope>
</reference>
<sequence length="151" mass="17457">MKLSIFLLVVFSVTVLCEDQRVMKFKNQHIIETDTGKSCDQLIEDRKINNNNDVKDRNTFIFSTFEDVKNICKKEHRVDENNNLYSSPEKMITLPCKLQTEGENKGKYEGVKEENHIEIACDNIETVLQPVHFYCPDYASLADSIQCKSSE</sequence>